<dbReference type="InterPro" id="IPR045935">
    <property type="entry name" value="DUF6355"/>
</dbReference>
<dbReference type="EMBL" id="CP012752">
    <property type="protein sequence ID" value="ALG06334.1"/>
    <property type="molecule type" value="Genomic_DNA"/>
</dbReference>
<evidence type="ECO:0000313" key="1">
    <source>
        <dbReference type="EMBL" id="ALG06334.1"/>
    </source>
</evidence>
<protein>
    <submittedName>
        <fullName evidence="1">Uncharacterized protein</fullName>
    </submittedName>
</protein>
<name>A0A0N9HSQ9_9PSEU</name>
<dbReference type="AlphaFoldDB" id="A0A0N9HSQ9"/>
<dbReference type="Pfam" id="PF19882">
    <property type="entry name" value="DUF6355"/>
    <property type="match status" value="1"/>
</dbReference>
<accession>A0A0N9HSQ9</accession>
<keyword evidence="2" id="KW-1185">Reference proteome</keyword>
<dbReference type="KEGG" id="kphy:AOZ06_04815"/>
<gene>
    <name evidence="1" type="ORF">AOZ06_04815</name>
</gene>
<evidence type="ECO:0000313" key="2">
    <source>
        <dbReference type="Proteomes" id="UP000063699"/>
    </source>
</evidence>
<dbReference type="Proteomes" id="UP000063699">
    <property type="component" value="Chromosome"/>
</dbReference>
<proteinExistence type="predicted"/>
<sequence>MSAPSASAGTLACGWDPDAAKNVAYYNHCASSGNVVIRVEQHHGNPGFDRCVGPRRTPLGSLSDIRYAWYKGKTC</sequence>
<reference evidence="1 2" key="1">
    <citation type="submission" date="2015-07" db="EMBL/GenBank/DDBJ databases">
        <title>Genome sequencing of Kibdelosporangium phytohabitans.</title>
        <authorList>
            <person name="Qin S."/>
            <person name="Xing K."/>
        </authorList>
    </citation>
    <scope>NUCLEOTIDE SEQUENCE [LARGE SCALE GENOMIC DNA]</scope>
    <source>
        <strain evidence="1 2">KLBMP1111</strain>
    </source>
</reference>
<organism evidence="1 2">
    <name type="scientific">Kibdelosporangium phytohabitans</name>
    <dbReference type="NCBI Taxonomy" id="860235"/>
    <lineage>
        <taxon>Bacteria</taxon>
        <taxon>Bacillati</taxon>
        <taxon>Actinomycetota</taxon>
        <taxon>Actinomycetes</taxon>
        <taxon>Pseudonocardiales</taxon>
        <taxon>Pseudonocardiaceae</taxon>
        <taxon>Kibdelosporangium</taxon>
    </lineage>
</organism>